<evidence type="ECO:0000313" key="2">
    <source>
        <dbReference type="Proteomes" id="UP000007875"/>
    </source>
</evidence>
<dbReference type="InParanoid" id="H2Y6I5"/>
<dbReference type="Proteomes" id="UP000007875">
    <property type="component" value="Unassembled WGS sequence"/>
</dbReference>
<dbReference type="Ensembl" id="ENSCSAVT00000000943.1">
    <property type="protein sequence ID" value="ENSCSAVP00000000933.1"/>
    <property type="gene ID" value="ENSCSAVG00000000524.1"/>
</dbReference>
<evidence type="ECO:0000313" key="1">
    <source>
        <dbReference type="Ensembl" id="ENSCSAVP00000000933.1"/>
    </source>
</evidence>
<keyword evidence="2" id="KW-1185">Reference proteome</keyword>
<reference evidence="1" key="2">
    <citation type="submission" date="2025-08" db="UniProtKB">
        <authorList>
            <consortium name="Ensembl"/>
        </authorList>
    </citation>
    <scope>IDENTIFICATION</scope>
</reference>
<reference evidence="2" key="1">
    <citation type="submission" date="2003-08" db="EMBL/GenBank/DDBJ databases">
        <authorList>
            <person name="Birren B."/>
            <person name="Nusbaum C."/>
            <person name="Abebe A."/>
            <person name="Abouelleil A."/>
            <person name="Adekoya E."/>
            <person name="Ait-zahra M."/>
            <person name="Allen N."/>
            <person name="Allen T."/>
            <person name="An P."/>
            <person name="Anderson M."/>
            <person name="Anderson S."/>
            <person name="Arachchi H."/>
            <person name="Armbruster J."/>
            <person name="Bachantsang P."/>
            <person name="Baldwin J."/>
            <person name="Barry A."/>
            <person name="Bayul T."/>
            <person name="Blitshsteyn B."/>
            <person name="Bloom T."/>
            <person name="Blye J."/>
            <person name="Boguslavskiy L."/>
            <person name="Borowsky M."/>
            <person name="Boukhgalter B."/>
            <person name="Brunache A."/>
            <person name="Butler J."/>
            <person name="Calixte N."/>
            <person name="Calvo S."/>
            <person name="Camarata J."/>
            <person name="Campo K."/>
            <person name="Chang J."/>
            <person name="Cheshatsang Y."/>
            <person name="Citroen M."/>
            <person name="Collymore A."/>
            <person name="Considine T."/>
            <person name="Cook A."/>
            <person name="Cooke P."/>
            <person name="Corum B."/>
            <person name="Cuomo C."/>
            <person name="David R."/>
            <person name="Dawoe T."/>
            <person name="Degray S."/>
            <person name="Dodge S."/>
            <person name="Dooley K."/>
            <person name="Dorje P."/>
            <person name="Dorjee K."/>
            <person name="Dorris L."/>
            <person name="Duffey N."/>
            <person name="Dupes A."/>
            <person name="Elkins T."/>
            <person name="Engels R."/>
            <person name="Erickson J."/>
            <person name="Farina A."/>
            <person name="Faro S."/>
            <person name="Ferreira P."/>
            <person name="Fischer H."/>
            <person name="Fitzgerald M."/>
            <person name="Foley K."/>
            <person name="Gage D."/>
            <person name="Galagan J."/>
            <person name="Gearin G."/>
            <person name="Gnerre S."/>
            <person name="Gnirke A."/>
            <person name="Goyette A."/>
            <person name="Graham J."/>
            <person name="Grandbois E."/>
            <person name="Gyaltsen K."/>
            <person name="Hafez N."/>
            <person name="Hagopian D."/>
            <person name="Hagos B."/>
            <person name="Hall J."/>
            <person name="Hatcher B."/>
            <person name="Heller A."/>
            <person name="Higgins H."/>
            <person name="Honan T."/>
            <person name="Horn A."/>
            <person name="Houde N."/>
            <person name="Hughes L."/>
            <person name="Hulme W."/>
            <person name="Husby E."/>
            <person name="Iliev I."/>
            <person name="Jaffe D."/>
            <person name="Jones C."/>
            <person name="Kamal M."/>
            <person name="Kamat A."/>
            <person name="Kamvysselis M."/>
            <person name="Karlsson E."/>
            <person name="Kells C."/>
            <person name="Kieu A."/>
            <person name="Kisner P."/>
            <person name="Kodira C."/>
            <person name="Kulbokas E."/>
            <person name="Labutti K."/>
            <person name="Lama D."/>
            <person name="Landers T."/>
            <person name="Leger J."/>
            <person name="Levine S."/>
            <person name="Lewis D."/>
            <person name="Lewis T."/>
            <person name="Lindblad-toh K."/>
            <person name="Liu X."/>
            <person name="Lokyitsang T."/>
            <person name="Lokyitsang Y."/>
            <person name="Lucien O."/>
            <person name="Lui A."/>
            <person name="Ma L.J."/>
            <person name="Mabbitt R."/>
            <person name="Macdonald J."/>
            <person name="Maclean C."/>
            <person name="Major J."/>
            <person name="Manning J."/>
            <person name="Marabella R."/>
            <person name="Maru K."/>
            <person name="Matthews C."/>
            <person name="Mauceli E."/>
            <person name="Mccarthy M."/>
            <person name="Mcdonough S."/>
            <person name="Mcghee T."/>
            <person name="Meldrim J."/>
            <person name="Meneus L."/>
            <person name="Mesirov J."/>
            <person name="Mihalev A."/>
            <person name="Mihova T."/>
            <person name="Mikkelsen T."/>
            <person name="Mlenga V."/>
            <person name="Moru K."/>
            <person name="Mozes J."/>
            <person name="Mulrain L."/>
            <person name="Munson G."/>
            <person name="Naylor J."/>
            <person name="Newes C."/>
            <person name="Nguyen C."/>
            <person name="Nguyen N."/>
            <person name="Nguyen T."/>
            <person name="Nicol R."/>
            <person name="Nielsen C."/>
            <person name="Nizzari M."/>
            <person name="Norbu C."/>
            <person name="Norbu N."/>
            <person name="O'donnell P."/>
            <person name="Okoawo O."/>
            <person name="O'leary S."/>
            <person name="Omotosho B."/>
            <person name="O'neill K."/>
            <person name="Osman S."/>
            <person name="Parker S."/>
            <person name="Perrin D."/>
            <person name="Phunkhang P."/>
            <person name="Piqani B."/>
            <person name="Purcell S."/>
            <person name="Rachupka T."/>
            <person name="Ramasamy U."/>
            <person name="Rameau R."/>
            <person name="Ray V."/>
            <person name="Raymond C."/>
            <person name="Retta R."/>
            <person name="Richardson S."/>
            <person name="Rise C."/>
            <person name="Rodriguez J."/>
            <person name="Rogers J."/>
            <person name="Rogov P."/>
            <person name="Rutman M."/>
            <person name="Schupbach R."/>
            <person name="Seaman C."/>
            <person name="Settipalli S."/>
            <person name="Sharpe T."/>
            <person name="Sheridan J."/>
            <person name="Sherpa N."/>
            <person name="Shi J."/>
            <person name="Smirnov S."/>
            <person name="Smith C."/>
            <person name="Sougnez C."/>
            <person name="Spencer B."/>
            <person name="Stalker J."/>
            <person name="Stange-thomann N."/>
            <person name="Stavropoulos S."/>
            <person name="Stetson K."/>
            <person name="Stone C."/>
            <person name="Stone S."/>
            <person name="Stubbs M."/>
            <person name="Talamas J."/>
            <person name="Tchuinga P."/>
            <person name="Tenzing P."/>
            <person name="Tesfaye S."/>
            <person name="Theodore J."/>
            <person name="Thoulutsang Y."/>
            <person name="Topham K."/>
            <person name="Towey S."/>
            <person name="Tsamla T."/>
            <person name="Tsomo N."/>
            <person name="Vallee D."/>
            <person name="Vassiliev H."/>
            <person name="Venkataraman V."/>
            <person name="Vinson J."/>
            <person name="Vo A."/>
            <person name="Wade C."/>
            <person name="Wang S."/>
            <person name="Wangchuk T."/>
            <person name="Wangdi T."/>
            <person name="Whittaker C."/>
            <person name="Wilkinson J."/>
            <person name="Wu Y."/>
            <person name="Wyman D."/>
            <person name="Yadav S."/>
            <person name="Yang S."/>
            <person name="Yang X."/>
            <person name="Yeager S."/>
            <person name="Yee E."/>
            <person name="Young G."/>
            <person name="Zainoun J."/>
            <person name="Zembeck L."/>
            <person name="Zimmer A."/>
            <person name="Zody M."/>
            <person name="Lander E."/>
        </authorList>
    </citation>
    <scope>NUCLEOTIDE SEQUENCE [LARGE SCALE GENOMIC DNA]</scope>
</reference>
<reference evidence="1" key="3">
    <citation type="submission" date="2025-09" db="UniProtKB">
        <authorList>
            <consortium name="Ensembl"/>
        </authorList>
    </citation>
    <scope>IDENTIFICATION</scope>
</reference>
<sequence length="169" mass="19599">MTVMSYRFIRDLYMTSQVTNYDDFHLEDVLITGILREKMDNDSRRIVPKGHHGMGGAVRRSEVLVWHMGLARRLDVAFEARWHRIRSGMRILAYDKLLVGKQPSAALLNATLRATPTLPGMTLMDTMHEFANKWRQLRKPSGVRFSGVVTRAKPRTLPDYRGQREEEEE</sequence>
<organism evidence="1 2">
    <name type="scientific">Ciona savignyi</name>
    <name type="common">Pacific transparent sea squirt</name>
    <dbReference type="NCBI Taxonomy" id="51511"/>
    <lineage>
        <taxon>Eukaryota</taxon>
        <taxon>Metazoa</taxon>
        <taxon>Chordata</taxon>
        <taxon>Tunicata</taxon>
        <taxon>Ascidiacea</taxon>
        <taxon>Phlebobranchia</taxon>
        <taxon>Cionidae</taxon>
        <taxon>Ciona</taxon>
    </lineage>
</organism>
<name>H2Y6I5_CIOSA</name>
<dbReference type="AlphaFoldDB" id="H2Y6I5"/>
<accession>H2Y6I5</accession>
<protein>
    <submittedName>
        <fullName evidence="1">Uncharacterized protein</fullName>
    </submittedName>
</protein>
<proteinExistence type="predicted"/>
<dbReference type="HOGENOM" id="CLU_1577948_0_0_1"/>